<dbReference type="EMBL" id="JBHTIS010001241">
    <property type="protein sequence ID" value="MFD1047768.1"/>
    <property type="molecule type" value="Genomic_DNA"/>
</dbReference>
<accession>A0ABW3MAX0</accession>
<keyword evidence="2" id="KW-1133">Transmembrane helix</keyword>
<protein>
    <recommendedName>
        <fullName evidence="5">Secreted protein</fullName>
    </recommendedName>
</protein>
<evidence type="ECO:0000256" key="1">
    <source>
        <dbReference type="SAM" id="MobiDB-lite"/>
    </source>
</evidence>
<feature type="region of interest" description="Disordered" evidence="1">
    <location>
        <begin position="42"/>
        <end position="70"/>
    </location>
</feature>
<feature type="non-terminal residue" evidence="3">
    <location>
        <position position="70"/>
    </location>
</feature>
<organism evidence="3 4">
    <name type="scientific">Kibdelosporangium lantanae</name>
    <dbReference type="NCBI Taxonomy" id="1497396"/>
    <lineage>
        <taxon>Bacteria</taxon>
        <taxon>Bacillati</taxon>
        <taxon>Actinomycetota</taxon>
        <taxon>Actinomycetes</taxon>
        <taxon>Pseudonocardiales</taxon>
        <taxon>Pseudonocardiaceae</taxon>
        <taxon>Kibdelosporangium</taxon>
    </lineage>
</organism>
<evidence type="ECO:0000313" key="4">
    <source>
        <dbReference type="Proteomes" id="UP001597045"/>
    </source>
</evidence>
<evidence type="ECO:0000313" key="3">
    <source>
        <dbReference type="EMBL" id="MFD1047768.1"/>
    </source>
</evidence>
<proteinExistence type="predicted"/>
<sequence>MSTGAIIAIVVVVVVLVAGAIVFLLPQMRSQRLRRAFGPEYDHAVDHHGDRRAAEKELTERQQRHAQYEL</sequence>
<name>A0ABW3MAX0_9PSEU</name>
<dbReference type="Proteomes" id="UP001597045">
    <property type="component" value="Unassembled WGS sequence"/>
</dbReference>
<keyword evidence="4" id="KW-1185">Reference proteome</keyword>
<gene>
    <name evidence="3" type="ORF">ACFQ1S_20625</name>
</gene>
<evidence type="ECO:0000256" key="2">
    <source>
        <dbReference type="SAM" id="Phobius"/>
    </source>
</evidence>
<evidence type="ECO:0008006" key="5">
    <source>
        <dbReference type="Google" id="ProtNLM"/>
    </source>
</evidence>
<comment type="caution">
    <text evidence="3">The sequence shown here is derived from an EMBL/GenBank/DDBJ whole genome shotgun (WGS) entry which is preliminary data.</text>
</comment>
<feature type="transmembrane region" description="Helical" evidence="2">
    <location>
        <begin position="6"/>
        <end position="25"/>
    </location>
</feature>
<keyword evidence="2" id="KW-0472">Membrane</keyword>
<reference evidence="4" key="1">
    <citation type="journal article" date="2019" name="Int. J. Syst. Evol. Microbiol.">
        <title>The Global Catalogue of Microorganisms (GCM) 10K type strain sequencing project: providing services to taxonomists for standard genome sequencing and annotation.</title>
        <authorList>
            <consortium name="The Broad Institute Genomics Platform"/>
            <consortium name="The Broad Institute Genome Sequencing Center for Infectious Disease"/>
            <person name="Wu L."/>
            <person name="Ma J."/>
        </authorList>
    </citation>
    <scope>NUCLEOTIDE SEQUENCE [LARGE SCALE GENOMIC DNA]</scope>
    <source>
        <strain evidence="4">JCM 31486</strain>
    </source>
</reference>
<keyword evidence="2" id="KW-0812">Transmembrane</keyword>